<reference evidence="2" key="1">
    <citation type="journal article" date="2014" name="Int. J. Syst. Evol. Microbiol.">
        <title>Complete genome sequence of Corynebacterium casei LMG S-19264T (=DSM 44701T), isolated from a smear-ripened cheese.</title>
        <authorList>
            <consortium name="US DOE Joint Genome Institute (JGI-PGF)"/>
            <person name="Walter F."/>
            <person name="Albersmeier A."/>
            <person name="Kalinowski J."/>
            <person name="Ruckert C."/>
        </authorList>
    </citation>
    <scope>NUCLEOTIDE SEQUENCE</scope>
    <source>
        <strain evidence="2">KCTC 23732</strain>
    </source>
</reference>
<organism evidence="2 3">
    <name type="scientific">Advenella faeciporci</name>
    <dbReference type="NCBI Taxonomy" id="797535"/>
    <lineage>
        <taxon>Bacteria</taxon>
        <taxon>Pseudomonadati</taxon>
        <taxon>Pseudomonadota</taxon>
        <taxon>Betaproteobacteria</taxon>
        <taxon>Burkholderiales</taxon>
        <taxon>Alcaligenaceae</taxon>
    </lineage>
</organism>
<protein>
    <submittedName>
        <fullName evidence="2">Uncharacterized protein</fullName>
    </submittedName>
</protein>
<keyword evidence="1" id="KW-0812">Transmembrane</keyword>
<proteinExistence type="predicted"/>
<gene>
    <name evidence="2" type="ORF">GCM10011450_24240</name>
</gene>
<feature type="transmembrane region" description="Helical" evidence="1">
    <location>
        <begin position="22"/>
        <end position="45"/>
    </location>
</feature>
<keyword evidence="1" id="KW-1133">Transmembrane helix</keyword>
<keyword evidence="3" id="KW-1185">Reference proteome</keyword>
<evidence type="ECO:0000313" key="3">
    <source>
        <dbReference type="Proteomes" id="UP000608345"/>
    </source>
</evidence>
<evidence type="ECO:0000256" key="1">
    <source>
        <dbReference type="SAM" id="Phobius"/>
    </source>
</evidence>
<accession>A0A918JPZ5</accession>
<comment type="caution">
    <text evidence="2">The sequence shown here is derived from an EMBL/GenBank/DDBJ whole genome shotgun (WGS) entry which is preliminary data.</text>
</comment>
<reference evidence="2" key="2">
    <citation type="submission" date="2020-09" db="EMBL/GenBank/DDBJ databases">
        <authorList>
            <person name="Sun Q."/>
            <person name="Kim S."/>
        </authorList>
    </citation>
    <scope>NUCLEOTIDE SEQUENCE</scope>
    <source>
        <strain evidence="2">KCTC 23732</strain>
    </source>
</reference>
<keyword evidence="1" id="KW-0472">Membrane</keyword>
<dbReference type="Proteomes" id="UP000608345">
    <property type="component" value="Unassembled WGS sequence"/>
</dbReference>
<dbReference type="EMBL" id="BMYS01000020">
    <property type="protein sequence ID" value="GGW93370.1"/>
    <property type="molecule type" value="Genomic_DNA"/>
</dbReference>
<name>A0A918JPZ5_9BURK</name>
<dbReference type="AlphaFoldDB" id="A0A918JPZ5"/>
<sequence>MVGINKIVISKNKKPIKILGKIFILDLIKIPIANAATIIAATCVLTKNMIKKEKVISHILLFIFKAAYKAIPTARKERESLLSPALQKLMDGRKTSVVPSNCIIEDLSYVTIFMLL</sequence>
<evidence type="ECO:0000313" key="2">
    <source>
        <dbReference type="EMBL" id="GGW93370.1"/>
    </source>
</evidence>